<accession>A0A0R1YKM9</accession>
<keyword evidence="7 10" id="KW-0663">Pyridoxal phosphate</keyword>
<dbReference type="InterPro" id="IPR005861">
    <property type="entry name" value="HisP_aminotrans"/>
</dbReference>
<evidence type="ECO:0000313" key="13">
    <source>
        <dbReference type="Proteomes" id="UP000051010"/>
    </source>
</evidence>
<gene>
    <name evidence="12" type="ORF">FD47_GL001707</name>
</gene>
<dbReference type="NCBIfam" id="TIGR01141">
    <property type="entry name" value="hisC"/>
    <property type="match status" value="1"/>
</dbReference>
<dbReference type="EMBL" id="AZFZ01000039">
    <property type="protein sequence ID" value="KRM43048.1"/>
    <property type="molecule type" value="Genomic_DNA"/>
</dbReference>
<keyword evidence="5" id="KW-0032">Aminotransferase</keyword>
<dbReference type="InterPro" id="IPR004839">
    <property type="entry name" value="Aminotransferase_I/II_large"/>
</dbReference>
<dbReference type="SUPFAM" id="SSF53383">
    <property type="entry name" value="PLP-dependent transferases"/>
    <property type="match status" value="1"/>
</dbReference>
<comment type="catalytic activity">
    <reaction evidence="9">
        <text>L-histidinol phosphate + 2-oxoglutarate = 3-(imidazol-4-yl)-2-oxopropyl phosphate + L-glutamate</text>
        <dbReference type="Rhea" id="RHEA:23744"/>
        <dbReference type="ChEBI" id="CHEBI:16810"/>
        <dbReference type="ChEBI" id="CHEBI:29985"/>
        <dbReference type="ChEBI" id="CHEBI:57766"/>
        <dbReference type="ChEBI" id="CHEBI:57980"/>
        <dbReference type="EC" id="2.6.1.9"/>
    </reaction>
</comment>
<dbReference type="InterPro" id="IPR001917">
    <property type="entry name" value="Aminotrans_II_pyridoxalP_BS"/>
</dbReference>
<evidence type="ECO:0000256" key="2">
    <source>
        <dbReference type="ARBA" id="ARBA00005011"/>
    </source>
</evidence>
<dbReference type="CDD" id="cd00609">
    <property type="entry name" value="AAT_like"/>
    <property type="match status" value="1"/>
</dbReference>
<dbReference type="Proteomes" id="UP000051010">
    <property type="component" value="Unassembled WGS sequence"/>
</dbReference>
<dbReference type="Gene3D" id="3.90.1150.10">
    <property type="entry name" value="Aspartate Aminotransferase, domain 1"/>
    <property type="match status" value="1"/>
</dbReference>
<evidence type="ECO:0000256" key="5">
    <source>
        <dbReference type="ARBA" id="ARBA00022576"/>
    </source>
</evidence>
<evidence type="ECO:0000256" key="3">
    <source>
        <dbReference type="ARBA" id="ARBA00011738"/>
    </source>
</evidence>
<feature type="domain" description="Aminotransferase class I/classII large" evidence="11">
    <location>
        <begin position="43"/>
        <end position="371"/>
    </location>
</feature>
<dbReference type="InterPro" id="IPR015421">
    <property type="entry name" value="PyrdxlP-dep_Trfase_major"/>
</dbReference>
<evidence type="ECO:0000313" key="12">
    <source>
        <dbReference type="EMBL" id="KRM43048.1"/>
    </source>
</evidence>
<name>A0A0R1YKM9_9LACO</name>
<dbReference type="Gene3D" id="3.40.640.10">
    <property type="entry name" value="Type I PLP-dependent aspartate aminotransferase-like (Major domain)"/>
    <property type="match status" value="1"/>
</dbReference>
<proteinExistence type="inferred from homology"/>
<keyword evidence="8" id="KW-0028">Amino-acid biosynthesis</keyword>
<comment type="pathway">
    <text evidence="2">Amino-acid biosynthesis; L-histidine biosynthesis; L-histidine from 5-phospho-alpha-D-ribose 1-diphosphate: step 7/9.</text>
</comment>
<dbReference type="GO" id="GO:0000105">
    <property type="term" value="P:L-histidine biosynthetic process"/>
    <property type="evidence" value="ECO:0007669"/>
    <property type="project" value="UniProtKB-KW"/>
</dbReference>
<comment type="caution">
    <text evidence="12">The sequence shown here is derived from an EMBL/GenBank/DDBJ whole genome shotgun (WGS) entry which is preliminary data.</text>
</comment>
<evidence type="ECO:0000256" key="9">
    <source>
        <dbReference type="ARBA" id="ARBA00047481"/>
    </source>
</evidence>
<evidence type="ECO:0000256" key="7">
    <source>
        <dbReference type="ARBA" id="ARBA00022898"/>
    </source>
</evidence>
<dbReference type="PROSITE" id="PS00599">
    <property type="entry name" value="AA_TRANSFER_CLASS_2"/>
    <property type="match status" value="1"/>
</dbReference>
<reference evidence="12 13" key="1">
    <citation type="journal article" date="2015" name="Genome Announc.">
        <title>Expanding the biotechnology potential of lactobacilli through comparative genomics of 213 strains and associated genera.</title>
        <authorList>
            <person name="Sun Z."/>
            <person name="Harris H.M."/>
            <person name="McCann A."/>
            <person name="Guo C."/>
            <person name="Argimon S."/>
            <person name="Zhang W."/>
            <person name="Yang X."/>
            <person name="Jeffery I.B."/>
            <person name="Cooney J.C."/>
            <person name="Kagawa T.F."/>
            <person name="Liu W."/>
            <person name="Song Y."/>
            <person name="Salvetti E."/>
            <person name="Wrobel A."/>
            <person name="Rasinkangas P."/>
            <person name="Parkhill J."/>
            <person name="Rea M.C."/>
            <person name="O'Sullivan O."/>
            <person name="Ritari J."/>
            <person name="Douillard F.P."/>
            <person name="Paul Ross R."/>
            <person name="Yang R."/>
            <person name="Briner A.E."/>
            <person name="Felis G.E."/>
            <person name="de Vos W.M."/>
            <person name="Barrangou R."/>
            <person name="Klaenhammer T.R."/>
            <person name="Caufield P.W."/>
            <person name="Cui Y."/>
            <person name="Zhang H."/>
            <person name="O'Toole P.W."/>
        </authorList>
    </citation>
    <scope>NUCLEOTIDE SEQUENCE [LARGE SCALE GENOMIC DNA]</scope>
    <source>
        <strain evidence="12 13">DSM 18390</strain>
    </source>
</reference>
<evidence type="ECO:0000256" key="4">
    <source>
        <dbReference type="ARBA" id="ARBA00012748"/>
    </source>
</evidence>
<evidence type="ECO:0000256" key="6">
    <source>
        <dbReference type="ARBA" id="ARBA00022679"/>
    </source>
</evidence>
<evidence type="ECO:0000256" key="1">
    <source>
        <dbReference type="ARBA" id="ARBA00001933"/>
    </source>
</evidence>
<dbReference type="EC" id="2.6.1.9" evidence="4"/>
<keyword evidence="6" id="KW-0808">Transferase</keyword>
<dbReference type="InterPro" id="IPR050106">
    <property type="entry name" value="HistidinolP_aminotransfase"/>
</dbReference>
<dbReference type="GO" id="GO:0004400">
    <property type="term" value="F:histidinol-phosphate transaminase activity"/>
    <property type="evidence" value="ECO:0007669"/>
    <property type="project" value="UniProtKB-EC"/>
</dbReference>
<dbReference type="InterPro" id="IPR015424">
    <property type="entry name" value="PyrdxlP-dep_Trfase"/>
</dbReference>
<dbReference type="AlphaFoldDB" id="A0A0R1YKM9"/>
<dbReference type="InterPro" id="IPR015422">
    <property type="entry name" value="PyrdxlP-dep_Trfase_small"/>
</dbReference>
<organism evidence="12 13">
    <name type="scientific">Lentilactobacillus parafarraginis DSM 18390 = JCM 14109</name>
    <dbReference type="NCBI Taxonomy" id="1423786"/>
    <lineage>
        <taxon>Bacteria</taxon>
        <taxon>Bacillati</taxon>
        <taxon>Bacillota</taxon>
        <taxon>Bacilli</taxon>
        <taxon>Lactobacillales</taxon>
        <taxon>Lactobacillaceae</taxon>
        <taxon>Lentilactobacillus</taxon>
    </lineage>
</organism>
<dbReference type="Pfam" id="PF00155">
    <property type="entry name" value="Aminotran_1_2"/>
    <property type="match status" value="1"/>
</dbReference>
<evidence type="ECO:0000256" key="10">
    <source>
        <dbReference type="RuleBase" id="RU003693"/>
    </source>
</evidence>
<keyword evidence="8" id="KW-0368">Histidine biosynthesis</keyword>
<dbReference type="PANTHER" id="PTHR43643:SF3">
    <property type="entry name" value="HISTIDINOL-PHOSPHATE AMINOTRANSFERASE"/>
    <property type="match status" value="1"/>
</dbReference>
<comment type="subunit">
    <text evidence="3">Homodimer.</text>
</comment>
<dbReference type="GO" id="GO:0030170">
    <property type="term" value="F:pyridoxal phosphate binding"/>
    <property type="evidence" value="ECO:0007669"/>
    <property type="project" value="InterPro"/>
</dbReference>
<protein>
    <recommendedName>
        <fullName evidence="4">histidinol-phosphate transaminase</fullName>
        <ecNumber evidence="4">2.6.1.9</ecNumber>
    </recommendedName>
</protein>
<evidence type="ECO:0000259" key="11">
    <source>
        <dbReference type="Pfam" id="PF00155"/>
    </source>
</evidence>
<dbReference type="PATRIC" id="fig|1423786.4.peg.1813"/>
<comment type="similarity">
    <text evidence="10">Belongs to the class-II pyridoxal-phosphate-dependent aminotransferase family.</text>
</comment>
<evidence type="ECO:0000256" key="8">
    <source>
        <dbReference type="ARBA" id="ARBA00023102"/>
    </source>
</evidence>
<sequence length="378" mass="42563">MTERKVMTMGQFDDTYRKEVNSVAPYIQGETEDEVRRKFHLDKVVKLGSNENPYGPYYHARKAILRSVEDINRYPEDDFINTKCVIANQFGLKADNVGLGSGAGNIIETISKMFLNAGDEVLIAKQSYRLYREVSKLMGAKVIEIPLTKDYQFDLQTFNEKINDKTKLIWICNPNNPTSAVTDPQALERFIADLPDHVWVVVDEAYADFAKPEHLPNLLQFIGHKRVLILRTMSKAYGLAGARLGFLLGEPTAIAAYDTVTEPFNSNRSVLAATIASFKYDQPQFKRALKRIWGDKVGLTESLEILGCEVARSDANFVFVKLPDGAPSATEVTDGLMAQGVIVRDGTPWGYPDHIRVTIGKHDELEFFLEKFQTILNE</sequence>
<comment type="cofactor">
    <cofactor evidence="1 10">
        <name>pyridoxal 5'-phosphate</name>
        <dbReference type="ChEBI" id="CHEBI:597326"/>
    </cofactor>
</comment>
<dbReference type="PANTHER" id="PTHR43643">
    <property type="entry name" value="HISTIDINOL-PHOSPHATE AMINOTRANSFERASE 2"/>
    <property type="match status" value="1"/>
</dbReference>